<proteinExistence type="inferred from homology"/>
<dbReference type="EMBL" id="JBDFQZ010000002">
    <property type="protein sequence ID" value="KAK9751174.1"/>
    <property type="molecule type" value="Genomic_DNA"/>
</dbReference>
<dbReference type="InterPro" id="IPR043325">
    <property type="entry name" value="LTSS"/>
</dbReference>
<sequence>MMNTKVVAILTLSITLGLLINTNPTKATTSLTTECSAAIQQVTSCLAFATGKAPEPTKDCCTAVSDMKEKQPVCLCFFIGQAHNGSAQIKSLGIQEAKLMQLPSACHLTNASISECPKLLGISPSSPAAAIFMHSNMTSPTGSTPLSSSSSSTASTGPSSSGYKHDIGCVGAFVAVSITALLCTVGNSKLLF</sequence>
<evidence type="ECO:0000256" key="1">
    <source>
        <dbReference type="ARBA" id="ARBA00004609"/>
    </source>
</evidence>
<keyword evidence="7" id="KW-0325">Glycoprotein</keyword>
<keyword evidence="12" id="KW-1185">Reference proteome</keyword>
<gene>
    <name evidence="11" type="ORF">RND81_02G247500</name>
</gene>
<feature type="signal peptide" evidence="9">
    <location>
        <begin position="1"/>
        <end position="27"/>
    </location>
</feature>
<keyword evidence="5 9" id="KW-0732">Signal</keyword>
<name>A0AAW1MNX6_SAPOF</name>
<dbReference type="SUPFAM" id="SSF47699">
    <property type="entry name" value="Bifunctional inhibitor/lipid-transfer protein/seed storage 2S albumin"/>
    <property type="match status" value="1"/>
</dbReference>
<evidence type="ECO:0000256" key="9">
    <source>
        <dbReference type="SAM" id="SignalP"/>
    </source>
</evidence>
<comment type="subcellular location">
    <subcellularLocation>
        <location evidence="1">Cell membrane</location>
        <topology evidence="1">Lipid-anchor</topology>
        <topology evidence="1">GPI-anchor</topology>
    </subcellularLocation>
</comment>
<dbReference type="Pfam" id="PF14368">
    <property type="entry name" value="LTP_2"/>
    <property type="match status" value="1"/>
</dbReference>
<evidence type="ECO:0000256" key="6">
    <source>
        <dbReference type="ARBA" id="ARBA00023157"/>
    </source>
</evidence>
<evidence type="ECO:0000313" key="11">
    <source>
        <dbReference type="EMBL" id="KAK9751174.1"/>
    </source>
</evidence>
<keyword evidence="4" id="KW-0336">GPI-anchor</keyword>
<dbReference type="SMART" id="SM00499">
    <property type="entry name" value="AAI"/>
    <property type="match status" value="1"/>
</dbReference>
<comment type="similarity">
    <text evidence="2">Belongs to the plant LTP family.</text>
</comment>
<keyword evidence="8" id="KW-0449">Lipoprotein</keyword>
<accession>A0AAW1MNX6</accession>
<evidence type="ECO:0000256" key="5">
    <source>
        <dbReference type="ARBA" id="ARBA00022729"/>
    </source>
</evidence>
<keyword evidence="4" id="KW-0472">Membrane</keyword>
<keyword evidence="3" id="KW-1003">Cell membrane</keyword>
<comment type="caution">
    <text evidence="11">The sequence shown here is derived from an EMBL/GenBank/DDBJ whole genome shotgun (WGS) entry which is preliminary data.</text>
</comment>
<dbReference type="InterPro" id="IPR036312">
    <property type="entry name" value="Bifun_inhib/LTP/seed_sf"/>
</dbReference>
<reference evidence="11" key="1">
    <citation type="submission" date="2024-03" db="EMBL/GenBank/DDBJ databases">
        <title>WGS assembly of Saponaria officinalis var. Norfolk2.</title>
        <authorList>
            <person name="Jenkins J."/>
            <person name="Shu S."/>
            <person name="Grimwood J."/>
            <person name="Barry K."/>
            <person name="Goodstein D."/>
            <person name="Schmutz J."/>
            <person name="Leebens-Mack J."/>
            <person name="Osbourn A."/>
        </authorList>
    </citation>
    <scope>NUCLEOTIDE SEQUENCE [LARGE SCALE GENOMIC DNA]</scope>
    <source>
        <strain evidence="11">JIC</strain>
    </source>
</reference>
<evidence type="ECO:0000313" key="12">
    <source>
        <dbReference type="Proteomes" id="UP001443914"/>
    </source>
</evidence>
<dbReference type="PANTHER" id="PTHR33044">
    <property type="entry name" value="BIFUNCTIONAL INHIBITOR/LIPID-TRANSFER PROTEIN/SEED STORAGE 2S ALBUMIN SUPERFAMILY PROTEIN-RELATED"/>
    <property type="match status" value="1"/>
</dbReference>
<evidence type="ECO:0000256" key="8">
    <source>
        <dbReference type="ARBA" id="ARBA00023288"/>
    </source>
</evidence>
<dbReference type="Proteomes" id="UP001443914">
    <property type="component" value="Unassembled WGS sequence"/>
</dbReference>
<dbReference type="Gene3D" id="1.10.110.10">
    <property type="entry name" value="Plant lipid-transfer and hydrophobic proteins"/>
    <property type="match status" value="1"/>
</dbReference>
<dbReference type="AlphaFoldDB" id="A0AAW1MNX6"/>
<dbReference type="CDD" id="cd00010">
    <property type="entry name" value="AAI_LTSS"/>
    <property type="match status" value="1"/>
</dbReference>
<keyword evidence="6" id="KW-1015">Disulfide bond</keyword>
<evidence type="ECO:0000256" key="7">
    <source>
        <dbReference type="ARBA" id="ARBA00023180"/>
    </source>
</evidence>
<feature type="domain" description="Bifunctional inhibitor/plant lipid transfer protein/seed storage helical" evidence="10">
    <location>
        <begin position="35"/>
        <end position="116"/>
    </location>
</feature>
<evidence type="ECO:0000256" key="4">
    <source>
        <dbReference type="ARBA" id="ARBA00022622"/>
    </source>
</evidence>
<organism evidence="11 12">
    <name type="scientific">Saponaria officinalis</name>
    <name type="common">Common soapwort</name>
    <name type="synonym">Lychnis saponaria</name>
    <dbReference type="NCBI Taxonomy" id="3572"/>
    <lineage>
        <taxon>Eukaryota</taxon>
        <taxon>Viridiplantae</taxon>
        <taxon>Streptophyta</taxon>
        <taxon>Embryophyta</taxon>
        <taxon>Tracheophyta</taxon>
        <taxon>Spermatophyta</taxon>
        <taxon>Magnoliopsida</taxon>
        <taxon>eudicotyledons</taxon>
        <taxon>Gunneridae</taxon>
        <taxon>Pentapetalae</taxon>
        <taxon>Caryophyllales</taxon>
        <taxon>Caryophyllaceae</taxon>
        <taxon>Caryophylleae</taxon>
        <taxon>Saponaria</taxon>
    </lineage>
</organism>
<dbReference type="InterPro" id="IPR016140">
    <property type="entry name" value="Bifunc_inhib/LTP/seed_store"/>
</dbReference>
<dbReference type="GO" id="GO:0005886">
    <property type="term" value="C:plasma membrane"/>
    <property type="evidence" value="ECO:0007669"/>
    <property type="project" value="UniProtKB-SubCell"/>
</dbReference>
<dbReference type="GO" id="GO:0098552">
    <property type="term" value="C:side of membrane"/>
    <property type="evidence" value="ECO:0007669"/>
    <property type="project" value="UniProtKB-KW"/>
</dbReference>
<evidence type="ECO:0000259" key="10">
    <source>
        <dbReference type="SMART" id="SM00499"/>
    </source>
</evidence>
<evidence type="ECO:0000256" key="3">
    <source>
        <dbReference type="ARBA" id="ARBA00022475"/>
    </source>
</evidence>
<protein>
    <recommendedName>
        <fullName evidence="10">Bifunctional inhibitor/plant lipid transfer protein/seed storage helical domain-containing protein</fullName>
    </recommendedName>
</protein>
<evidence type="ECO:0000256" key="2">
    <source>
        <dbReference type="ARBA" id="ARBA00009748"/>
    </source>
</evidence>
<feature type="chain" id="PRO_5043710511" description="Bifunctional inhibitor/plant lipid transfer protein/seed storage helical domain-containing protein" evidence="9">
    <location>
        <begin position="28"/>
        <end position="192"/>
    </location>
</feature>